<feature type="domain" description="Rad50/SbcC-type AAA" evidence="3">
    <location>
        <begin position="6"/>
        <end position="84"/>
    </location>
</feature>
<organism evidence="4">
    <name type="scientific">marine sediment metagenome</name>
    <dbReference type="NCBI Taxonomy" id="412755"/>
    <lineage>
        <taxon>unclassified sequences</taxon>
        <taxon>metagenomes</taxon>
        <taxon>ecological metagenomes</taxon>
    </lineage>
</organism>
<name>A0A0F9UEB3_9ZZZZ</name>
<dbReference type="InterPro" id="IPR038729">
    <property type="entry name" value="Rad50/SbcC_AAA"/>
</dbReference>
<evidence type="ECO:0000256" key="1">
    <source>
        <dbReference type="SAM" id="Coils"/>
    </source>
</evidence>
<feature type="coiled-coil region" evidence="1">
    <location>
        <begin position="674"/>
        <end position="734"/>
    </location>
</feature>
<feature type="region of interest" description="Disordered" evidence="2">
    <location>
        <begin position="552"/>
        <end position="574"/>
    </location>
</feature>
<dbReference type="AlphaFoldDB" id="A0A0F9UEB3"/>
<dbReference type="GO" id="GO:0016887">
    <property type="term" value="F:ATP hydrolysis activity"/>
    <property type="evidence" value="ECO:0007669"/>
    <property type="project" value="InterPro"/>
</dbReference>
<dbReference type="EMBL" id="LAZR01000102">
    <property type="protein sequence ID" value="KKN91530.1"/>
    <property type="molecule type" value="Genomic_DNA"/>
</dbReference>
<dbReference type="PANTHER" id="PTHR41259:SF1">
    <property type="entry name" value="DOUBLE-STRAND BREAK REPAIR RAD50 ATPASE, PUTATIVE-RELATED"/>
    <property type="match status" value="1"/>
</dbReference>
<feature type="coiled-coil region" evidence="1">
    <location>
        <begin position="576"/>
        <end position="647"/>
    </location>
</feature>
<gene>
    <name evidence="4" type="ORF">LCGC14_0216390</name>
</gene>
<dbReference type="InterPro" id="IPR027417">
    <property type="entry name" value="P-loop_NTPase"/>
</dbReference>
<dbReference type="Pfam" id="PF13476">
    <property type="entry name" value="AAA_23"/>
    <property type="match status" value="1"/>
</dbReference>
<dbReference type="Gene3D" id="3.40.50.300">
    <property type="entry name" value="P-loop containing nucleotide triphosphate hydrolases"/>
    <property type="match status" value="2"/>
</dbReference>
<evidence type="ECO:0000259" key="3">
    <source>
        <dbReference type="Pfam" id="PF13476"/>
    </source>
</evidence>
<feature type="coiled-coil region" evidence="1">
    <location>
        <begin position="204"/>
        <end position="288"/>
    </location>
</feature>
<dbReference type="SUPFAM" id="SSF52540">
    <property type="entry name" value="P-loop containing nucleoside triphosphate hydrolases"/>
    <property type="match status" value="1"/>
</dbReference>
<keyword evidence="1" id="KW-0175">Coiled coil</keyword>
<sequence>MYLKSLQLTDFAGVGSVDLPRFEPGLNVVVGDNEAGKSTLLTALRAAFFQKHRAGGEAVKMLAPYNRQARPEVVVEFDIDGTAYTLRKAFVQRPSADLSWPGGSLSGDAVEERLAELFRFSHPGRGDSKLSEHQGAFGLLWVEQGRSTGGLDIGVGKDAVTASLEGEVGQILGGERGRSLVAATKALQDRFFTDTLRVASASPIRQAEERREALRTELQAKLALRADYDEKLDRLRRRRETLLSYERDVAVAKAEAAVEAAEAASRAAESLDRERGEAERELRHALAKRDGAAELLRQRDKLIETRGRVTQAAEAIAASLDAFRARAVEERSEVARLEARRAEAKAAAEQAEAADETIQLRTELSRKQDELAKSRKRIATARELEERLAELRRAASGAGLDPKALAAIEAAEQLRREAAIRLSVAAPKLRFEPSAGQAVRDAAGEAVATEGSVDITGRSVFDLEGFGRIAVEPGADGGAVARDAATAEAACATLLSRHGVASLEEARRSVQAAEERRIAANTLKAQLGAILPEGLSEATAALGLREGEIAERSAAMGASAEENETEADPSDSRAARRTARALLEAADAELDGMRRRAAESSAQLATAEGEAGFRQAEAERLRREQIEAEAKRSRAALAEDLAAAEVERTAKAVVLEQRQRELAGVDPETVALTLQSKRRALVEIRRQVVTLREEAAALEGELGGHGLTALGEDIDRIEGEITVLDRRLSRLTLEAEASKLLHSTLLAAQREAREHWLGPIKTQVAPYLRLIHPGTEIELDETTLEIRGLHRAGVEENFQRLSAGAREQVAVVTRIALAQVLKKGGHPATVILDDALVNTDEKRLERMHLVLQKAAEDLQIIVLTCRERDFRGLGAPLFRI</sequence>
<reference evidence="4" key="1">
    <citation type="journal article" date="2015" name="Nature">
        <title>Complex archaea that bridge the gap between prokaryotes and eukaryotes.</title>
        <authorList>
            <person name="Spang A."/>
            <person name="Saw J.H."/>
            <person name="Jorgensen S.L."/>
            <person name="Zaremba-Niedzwiedzka K."/>
            <person name="Martijn J."/>
            <person name="Lind A.E."/>
            <person name="van Eijk R."/>
            <person name="Schleper C."/>
            <person name="Guy L."/>
            <person name="Ettema T.J."/>
        </authorList>
    </citation>
    <scope>NUCLEOTIDE SEQUENCE</scope>
</reference>
<evidence type="ECO:0000313" key="4">
    <source>
        <dbReference type="EMBL" id="KKN91530.1"/>
    </source>
</evidence>
<accession>A0A0F9UEB3</accession>
<evidence type="ECO:0000256" key="2">
    <source>
        <dbReference type="SAM" id="MobiDB-lite"/>
    </source>
</evidence>
<dbReference type="PANTHER" id="PTHR41259">
    <property type="entry name" value="DOUBLE-STRAND BREAK REPAIR RAD50 ATPASE, PUTATIVE-RELATED"/>
    <property type="match status" value="1"/>
</dbReference>
<feature type="coiled-coil region" evidence="1">
    <location>
        <begin position="320"/>
        <end position="401"/>
    </location>
</feature>
<proteinExistence type="predicted"/>
<comment type="caution">
    <text evidence="4">The sequence shown here is derived from an EMBL/GenBank/DDBJ whole genome shotgun (WGS) entry which is preliminary data.</text>
</comment>
<dbReference type="GO" id="GO:0006302">
    <property type="term" value="P:double-strand break repair"/>
    <property type="evidence" value="ECO:0007669"/>
    <property type="project" value="InterPro"/>
</dbReference>
<protein>
    <recommendedName>
        <fullName evidence="3">Rad50/SbcC-type AAA domain-containing protein</fullName>
    </recommendedName>
</protein>